<keyword evidence="1" id="KW-0547">Nucleotide-binding</keyword>
<dbReference type="Pfam" id="PF00012">
    <property type="entry name" value="HSP70"/>
    <property type="match status" value="1"/>
</dbReference>
<dbReference type="Gene3D" id="1.20.1270.10">
    <property type="match status" value="1"/>
</dbReference>
<dbReference type="AlphaFoldDB" id="A0A396HWP4"/>
<accession>A0A396HWP4</accession>
<dbReference type="PANTHER" id="PTHR45639:SF21">
    <property type="entry name" value="HEAT SHOCK 70 KDA PROTEIN"/>
    <property type="match status" value="1"/>
</dbReference>
<dbReference type="InterPro" id="IPR013126">
    <property type="entry name" value="Hsp_70_fam"/>
</dbReference>
<evidence type="ECO:0000313" key="3">
    <source>
        <dbReference type="EMBL" id="RHN57770.1"/>
    </source>
</evidence>
<dbReference type="SUPFAM" id="SSF100934">
    <property type="entry name" value="Heat shock protein 70kD (HSP70), C-terminal subdomain"/>
    <property type="match status" value="1"/>
</dbReference>
<organism evidence="3">
    <name type="scientific">Medicago truncatula</name>
    <name type="common">Barrel medic</name>
    <name type="synonym">Medicago tribuloides</name>
    <dbReference type="NCBI Taxonomy" id="3880"/>
    <lineage>
        <taxon>Eukaryota</taxon>
        <taxon>Viridiplantae</taxon>
        <taxon>Streptophyta</taxon>
        <taxon>Embryophyta</taxon>
        <taxon>Tracheophyta</taxon>
        <taxon>Spermatophyta</taxon>
        <taxon>Magnoliopsida</taxon>
        <taxon>eudicotyledons</taxon>
        <taxon>Gunneridae</taxon>
        <taxon>Pentapetalae</taxon>
        <taxon>rosids</taxon>
        <taxon>fabids</taxon>
        <taxon>Fabales</taxon>
        <taxon>Fabaceae</taxon>
        <taxon>Papilionoideae</taxon>
        <taxon>50 kb inversion clade</taxon>
        <taxon>NPAAA clade</taxon>
        <taxon>Hologalegina</taxon>
        <taxon>IRL clade</taxon>
        <taxon>Trifolieae</taxon>
        <taxon>Medicago</taxon>
    </lineage>
</organism>
<keyword evidence="2" id="KW-0067">ATP-binding</keyword>
<protein>
    <submittedName>
        <fullName evidence="3">Putative Heat shock protein 70 family</fullName>
    </submittedName>
</protein>
<name>A0A396HWP4_MEDTR</name>
<dbReference type="InterPro" id="IPR029048">
    <property type="entry name" value="HSP70_C_sf"/>
</dbReference>
<dbReference type="GO" id="GO:0005524">
    <property type="term" value="F:ATP binding"/>
    <property type="evidence" value="ECO:0007669"/>
    <property type="project" value="UniProtKB-KW"/>
</dbReference>
<gene>
    <name evidence="3" type="ORF">MtrunA17_Chr5g0444011</name>
</gene>
<reference evidence="3" key="1">
    <citation type="journal article" date="2018" name="Nat. Plants">
        <title>Whole-genome landscape of Medicago truncatula symbiotic genes.</title>
        <authorList>
            <person name="Pecrix Y."/>
            <person name="Gamas P."/>
            <person name="Carrere S."/>
        </authorList>
    </citation>
    <scope>NUCLEOTIDE SEQUENCE</scope>
    <source>
        <tissue evidence="3">Leaves</tissue>
    </source>
</reference>
<keyword evidence="3" id="KW-0346">Stress response</keyword>
<comment type="caution">
    <text evidence="3">The sequence shown here is derived from an EMBL/GenBank/DDBJ whole genome shotgun (WGS) entry which is preliminary data.</text>
</comment>
<dbReference type="Proteomes" id="UP000265566">
    <property type="component" value="Chromosome 5"/>
</dbReference>
<proteinExistence type="predicted"/>
<dbReference type="EMBL" id="PSQE01000005">
    <property type="protein sequence ID" value="RHN57770.1"/>
    <property type="molecule type" value="Genomic_DNA"/>
</dbReference>
<dbReference type="FunFam" id="1.20.1270.10:FF:000002">
    <property type="entry name" value="Heat shock 70 kDa protein 4"/>
    <property type="match status" value="1"/>
</dbReference>
<evidence type="ECO:0000256" key="2">
    <source>
        <dbReference type="ARBA" id="ARBA00022840"/>
    </source>
</evidence>
<evidence type="ECO:0000256" key="1">
    <source>
        <dbReference type="ARBA" id="ARBA00022741"/>
    </source>
</evidence>
<dbReference type="GO" id="GO:0140662">
    <property type="term" value="F:ATP-dependent protein folding chaperone"/>
    <property type="evidence" value="ECO:0007669"/>
    <property type="project" value="InterPro"/>
</dbReference>
<dbReference type="PANTHER" id="PTHR45639">
    <property type="entry name" value="HSC70CB, ISOFORM G-RELATED"/>
    <property type="match status" value="1"/>
</dbReference>
<dbReference type="Gramene" id="rna33355">
    <property type="protein sequence ID" value="RHN57770.1"/>
    <property type="gene ID" value="gene33355"/>
</dbReference>
<sequence length="201" mass="23911">MTKAEVTEAQEKERQLMQQDITMELTKDKRNSLESYVYDVRNKLLNEYRKFASEQEKDGISRSLLETEEWLYSERDDETVHAYFAKLEDLKQVIFLFSDLHLVDPIENRYKDEEERVQATRDLLGCIVEHRMSAGSLPQENKELIIDECNKAEQWLRQKTQQQDALPRSSDPVFWSRDINSKTQDLNLYDFTPLFFLFINA</sequence>